<reference evidence="1 2" key="1">
    <citation type="submission" date="2016-05" db="EMBL/GenBank/DDBJ databases">
        <title>Bacillus thuringiensis and Bacillus weihenstephanensis as novel biocontrol agents of wilt causing Verticillium species.</title>
        <authorList>
            <person name="Hollensteiner J."/>
            <person name="Wemheuer F."/>
            <person name="Harting R."/>
            <person name="Kolarzyk A."/>
            <person name="Diaz-Valerio S."/>
            <person name="Poehlein A."/>
            <person name="Brzuszkiewicz E."/>
            <person name="Nesemann K."/>
            <person name="Braus-Stromeyer S."/>
            <person name="Braus G."/>
            <person name="Daniel R."/>
            <person name="Liesegang H."/>
        </authorList>
    </citation>
    <scope>NUCLEOTIDE SEQUENCE [LARGE SCALE GENOMIC DNA]</scope>
    <source>
        <strain evidence="1 2">GOE11</strain>
    </source>
</reference>
<comment type="caution">
    <text evidence="1">The sequence shown here is derived from an EMBL/GenBank/DDBJ whole genome shotgun (WGS) entry which is preliminary data.</text>
</comment>
<dbReference type="AlphaFoldDB" id="A0A1E8BVC5"/>
<gene>
    <name evidence="1" type="ORF">BWGOE11_02110</name>
</gene>
<dbReference type="Proteomes" id="UP000175835">
    <property type="component" value="Unassembled WGS sequence"/>
</dbReference>
<evidence type="ECO:0000313" key="1">
    <source>
        <dbReference type="EMBL" id="OFE02287.1"/>
    </source>
</evidence>
<proteinExistence type="predicted"/>
<sequence>MINSQNISLERASFRIYNERFVLIKVEISF</sequence>
<protein>
    <submittedName>
        <fullName evidence="1">Uncharacterized protein</fullName>
    </submittedName>
</protein>
<accession>A0A1E8BVC5</accession>
<evidence type="ECO:0000313" key="2">
    <source>
        <dbReference type="Proteomes" id="UP000175835"/>
    </source>
</evidence>
<organism evidence="1 2">
    <name type="scientific">Bacillus mycoides</name>
    <dbReference type="NCBI Taxonomy" id="1405"/>
    <lineage>
        <taxon>Bacteria</taxon>
        <taxon>Bacillati</taxon>
        <taxon>Bacillota</taxon>
        <taxon>Bacilli</taxon>
        <taxon>Bacillales</taxon>
        <taxon>Bacillaceae</taxon>
        <taxon>Bacillus</taxon>
        <taxon>Bacillus cereus group</taxon>
    </lineage>
</organism>
<dbReference type="EMBL" id="LXLX01000004">
    <property type="protein sequence ID" value="OFE02287.1"/>
    <property type="molecule type" value="Genomic_DNA"/>
</dbReference>
<name>A0A1E8BVC5_BACMY</name>